<name>A0A934PTB4_9SPHI</name>
<dbReference type="Pfam" id="PF07883">
    <property type="entry name" value="Cupin_2"/>
    <property type="match status" value="1"/>
</dbReference>
<dbReference type="GO" id="GO:0043565">
    <property type="term" value="F:sequence-specific DNA binding"/>
    <property type="evidence" value="ECO:0007669"/>
    <property type="project" value="InterPro"/>
</dbReference>
<dbReference type="PROSITE" id="PS01124">
    <property type="entry name" value="HTH_ARAC_FAMILY_2"/>
    <property type="match status" value="1"/>
</dbReference>
<dbReference type="InterPro" id="IPR009057">
    <property type="entry name" value="Homeodomain-like_sf"/>
</dbReference>
<dbReference type="PANTHER" id="PTHR43280:SF27">
    <property type="entry name" value="TRANSCRIPTIONAL REGULATOR MTLR"/>
    <property type="match status" value="1"/>
</dbReference>
<evidence type="ECO:0000256" key="2">
    <source>
        <dbReference type="ARBA" id="ARBA00023125"/>
    </source>
</evidence>
<sequence length="293" mass="33236">MKVLPFTIPVPHDHTIIVQDEVLPYFYPHLHRHKEIQLTHILEGDGTLIVVNNMHTFRSGDVFLLGPNQPHVFKNGTEYFEPDSTKQVRALTLFFDPEGKLKSLFTLPEMKAIHGFIQQMGSGFKVPQAQQAAILILLKALVNSEGTDQLLNFIHLLKYFSKAGDMQPIAPGGYTGIITDTEGMRIGVIYDYIVENAGKAMSLEEIATRAHMTVPAFCRYFKKHTRHTFVAFLNKIRINNVCKMLNEKQGANISAIAYTCGFTSINNFNRVFKTVTGKTPREYIQHYNGLQRH</sequence>
<dbReference type="RefSeq" id="WP_200066201.1">
    <property type="nucleotide sequence ID" value="NZ_JAEHFW010000002.1"/>
</dbReference>
<evidence type="ECO:0000313" key="5">
    <source>
        <dbReference type="EMBL" id="MBK0379649.1"/>
    </source>
</evidence>
<dbReference type="SUPFAM" id="SSF46689">
    <property type="entry name" value="Homeodomain-like"/>
    <property type="match status" value="2"/>
</dbReference>
<proteinExistence type="predicted"/>
<dbReference type="Pfam" id="PF12833">
    <property type="entry name" value="HTH_18"/>
    <property type="match status" value="1"/>
</dbReference>
<dbReference type="Gene3D" id="1.10.10.60">
    <property type="entry name" value="Homeodomain-like"/>
    <property type="match status" value="2"/>
</dbReference>
<evidence type="ECO:0000256" key="1">
    <source>
        <dbReference type="ARBA" id="ARBA00023015"/>
    </source>
</evidence>
<dbReference type="InterPro" id="IPR014710">
    <property type="entry name" value="RmlC-like_jellyroll"/>
</dbReference>
<feature type="domain" description="HTH araC/xylS-type" evidence="4">
    <location>
        <begin position="187"/>
        <end position="286"/>
    </location>
</feature>
<evidence type="ECO:0000259" key="4">
    <source>
        <dbReference type="PROSITE" id="PS01124"/>
    </source>
</evidence>
<keyword evidence="2" id="KW-0238">DNA-binding</keyword>
<dbReference type="InterPro" id="IPR011051">
    <property type="entry name" value="RmlC_Cupin_sf"/>
</dbReference>
<organism evidence="5 6">
    <name type="scientific">Mucilaginibacter segetis</name>
    <dbReference type="NCBI Taxonomy" id="2793071"/>
    <lineage>
        <taxon>Bacteria</taxon>
        <taxon>Pseudomonadati</taxon>
        <taxon>Bacteroidota</taxon>
        <taxon>Sphingobacteriia</taxon>
        <taxon>Sphingobacteriales</taxon>
        <taxon>Sphingobacteriaceae</taxon>
        <taxon>Mucilaginibacter</taxon>
    </lineage>
</organism>
<keyword evidence="6" id="KW-1185">Reference proteome</keyword>
<evidence type="ECO:0000313" key="6">
    <source>
        <dbReference type="Proteomes" id="UP000613193"/>
    </source>
</evidence>
<gene>
    <name evidence="5" type="ORF">I5M19_10040</name>
</gene>
<dbReference type="InterPro" id="IPR013096">
    <property type="entry name" value="Cupin_2"/>
</dbReference>
<dbReference type="InterPro" id="IPR018062">
    <property type="entry name" value="HTH_AraC-typ_CS"/>
</dbReference>
<keyword evidence="1" id="KW-0805">Transcription regulation</keyword>
<keyword evidence="3" id="KW-0804">Transcription</keyword>
<reference evidence="5" key="1">
    <citation type="submission" date="2020-12" db="EMBL/GenBank/DDBJ databases">
        <title>Bacterial novel species Mucilaginibacter sp. SD-g isolated from soil.</title>
        <authorList>
            <person name="Jung H.-Y."/>
        </authorList>
    </citation>
    <scope>NUCLEOTIDE SEQUENCE</scope>
    <source>
        <strain evidence="5">SD-g</strain>
    </source>
</reference>
<protein>
    <submittedName>
        <fullName evidence="5">Helix-turn-helix domain-containing protein</fullName>
    </submittedName>
</protein>
<evidence type="ECO:0000256" key="3">
    <source>
        <dbReference type="ARBA" id="ARBA00023163"/>
    </source>
</evidence>
<dbReference type="InterPro" id="IPR018060">
    <property type="entry name" value="HTH_AraC"/>
</dbReference>
<dbReference type="SUPFAM" id="SSF51182">
    <property type="entry name" value="RmlC-like cupins"/>
    <property type="match status" value="1"/>
</dbReference>
<dbReference type="EMBL" id="JAEHFW010000002">
    <property type="protein sequence ID" value="MBK0379649.1"/>
    <property type="molecule type" value="Genomic_DNA"/>
</dbReference>
<dbReference type="Gene3D" id="2.60.120.10">
    <property type="entry name" value="Jelly Rolls"/>
    <property type="match status" value="1"/>
</dbReference>
<dbReference type="PROSITE" id="PS00041">
    <property type="entry name" value="HTH_ARAC_FAMILY_1"/>
    <property type="match status" value="1"/>
</dbReference>
<accession>A0A934PTB4</accession>
<comment type="caution">
    <text evidence="5">The sequence shown here is derived from an EMBL/GenBank/DDBJ whole genome shotgun (WGS) entry which is preliminary data.</text>
</comment>
<dbReference type="PANTHER" id="PTHR43280">
    <property type="entry name" value="ARAC-FAMILY TRANSCRIPTIONAL REGULATOR"/>
    <property type="match status" value="1"/>
</dbReference>
<dbReference type="GO" id="GO:0003700">
    <property type="term" value="F:DNA-binding transcription factor activity"/>
    <property type="evidence" value="ECO:0007669"/>
    <property type="project" value="InterPro"/>
</dbReference>
<dbReference type="Proteomes" id="UP000613193">
    <property type="component" value="Unassembled WGS sequence"/>
</dbReference>
<dbReference type="AlphaFoldDB" id="A0A934PTB4"/>
<dbReference type="SMART" id="SM00342">
    <property type="entry name" value="HTH_ARAC"/>
    <property type="match status" value="1"/>
</dbReference>